<name>A0A445B0L7_ARAHY</name>
<organism evidence="1 2">
    <name type="scientific">Arachis hypogaea</name>
    <name type="common">Peanut</name>
    <dbReference type="NCBI Taxonomy" id="3818"/>
    <lineage>
        <taxon>Eukaryota</taxon>
        <taxon>Viridiplantae</taxon>
        <taxon>Streptophyta</taxon>
        <taxon>Embryophyta</taxon>
        <taxon>Tracheophyta</taxon>
        <taxon>Spermatophyta</taxon>
        <taxon>Magnoliopsida</taxon>
        <taxon>eudicotyledons</taxon>
        <taxon>Gunneridae</taxon>
        <taxon>Pentapetalae</taxon>
        <taxon>rosids</taxon>
        <taxon>fabids</taxon>
        <taxon>Fabales</taxon>
        <taxon>Fabaceae</taxon>
        <taxon>Papilionoideae</taxon>
        <taxon>50 kb inversion clade</taxon>
        <taxon>dalbergioids sensu lato</taxon>
        <taxon>Dalbergieae</taxon>
        <taxon>Pterocarpus clade</taxon>
        <taxon>Arachis</taxon>
    </lineage>
</organism>
<keyword evidence="2" id="KW-1185">Reference proteome</keyword>
<evidence type="ECO:0000313" key="1">
    <source>
        <dbReference type="EMBL" id="RYR32224.1"/>
    </source>
</evidence>
<gene>
    <name evidence="1" type="ORF">Ahy_A10g046815</name>
</gene>
<protein>
    <submittedName>
        <fullName evidence="1">Uncharacterized protein</fullName>
    </submittedName>
</protein>
<comment type="caution">
    <text evidence="1">The sequence shown here is derived from an EMBL/GenBank/DDBJ whole genome shotgun (WGS) entry which is preliminary data.</text>
</comment>
<dbReference type="AlphaFoldDB" id="A0A445B0L7"/>
<evidence type="ECO:0000313" key="2">
    <source>
        <dbReference type="Proteomes" id="UP000289738"/>
    </source>
</evidence>
<accession>A0A445B0L7</accession>
<sequence length="79" mass="8822">MTRVWKAFAVEASWEPARSSSPSSACLGSWLILGRDMCVSRGQACRHRNLYSTLEVEKEDIASVVTESEWLTIRESGAM</sequence>
<proteinExistence type="predicted"/>
<dbReference type="Proteomes" id="UP000289738">
    <property type="component" value="Chromosome A10"/>
</dbReference>
<reference evidence="1 2" key="1">
    <citation type="submission" date="2019-01" db="EMBL/GenBank/DDBJ databases">
        <title>Sequencing of cultivated peanut Arachis hypogaea provides insights into genome evolution and oil improvement.</title>
        <authorList>
            <person name="Chen X."/>
        </authorList>
    </citation>
    <scope>NUCLEOTIDE SEQUENCE [LARGE SCALE GENOMIC DNA]</scope>
    <source>
        <strain evidence="2">cv. Fuhuasheng</strain>
        <tissue evidence="1">Leaves</tissue>
    </source>
</reference>
<dbReference type="EMBL" id="SDMP01000010">
    <property type="protein sequence ID" value="RYR32224.1"/>
    <property type="molecule type" value="Genomic_DNA"/>
</dbReference>